<evidence type="ECO:0000313" key="7">
    <source>
        <dbReference type="Proteomes" id="UP000007364"/>
    </source>
</evidence>
<dbReference type="Proteomes" id="UP000007364">
    <property type="component" value="Unassembled WGS sequence"/>
</dbReference>
<keyword evidence="3 5" id="KW-1133">Transmembrane helix</keyword>
<dbReference type="Pfam" id="PF04172">
    <property type="entry name" value="LrgB"/>
    <property type="match status" value="1"/>
</dbReference>
<dbReference type="OrthoDB" id="9811701at2"/>
<keyword evidence="4 5" id="KW-0472">Membrane</keyword>
<dbReference type="PANTHER" id="PTHR30249">
    <property type="entry name" value="PUTATIVE SEROTONIN TRANSPORTER"/>
    <property type="match status" value="1"/>
</dbReference>
<organism evidence="6 7">
    <name type="scientific">Galbibacter marinus</name>
    <dbReference type="NCBI Taxonomy" id="555500"/>
    <lineage>
        <taxon>Bacteria</taxon>
        <taxon>Pseudomonadati</taxon>
        <taxon>Bacteroidota</taxon>
        <taxon>Flavobacteriia</taxon>
        <taxon>Flavobacteriales</taxon>
        <taxon>Flavobacteriaceae</taxon>
        <taxon>Galbibacter</taxon>
    </lineage>
</organism>
<dbReference type="STRING" id="555500.I215_03288"/>
<dbReference type="RefSeq" id="WP_008990533.1">
    <property type="nucleotide sequence ID" value="NZ_AMSG01000002.1"/>
</dbReference>
<evidence type="ECO:0000256" key="1">
    <source>
        <dbReference type="ARBA" id="ARBA00004141"/>
    </source>
</evidence>
<feature type="transmembrane region" description="Helical" evidence="5">
    <location>
        <begin position="205"/>
        <end position="226"/>
    </location>
</feature>
<reference evidence="6 7" key="1">
    <citation type="journal article" date="2012" name="J. Bacteriol.">
        <title>Genome Sequence of Galbibacter marinum Type Strain ck-I2-15.</title>
        <authorList>
            <person name="Lai Q."/>
            <person name="Li C."/>
            <person name="Shao Z."/>
        </authorList>
    </citation>
    <scope>NUCLEOTIDE SEQUENCE [LARGE SCALE GENOMIC DNA]</scope>
    <source>
        <strain evidence="7">ck-I2-15</strain>
    </source>
</reference>
<evidence type="ECO:0000256" key="2">
    <source>
        <dbReference type="ARBA" id="ARBA00022692"/>
    </source>
</evidence>
<proteinExistence type="predicted"/>
<dbReference type="eggNOG" id="COG1346">
    <property type="taxonomic scope" value="Bacteria"/>
</dbReference>
<dbReference type="PANTHER" id="PTHR30249:SF0">
    <property type="entry name" value="PLASTIDAL GLYCOLATE_GLYCERATE TRANSLOCATOR 1, CHLOROPLASTIC"/>
    <property type="match status" value="1"/>
</dbReference>
<keyword evidence="2 5" id="KW-0812">Transmembrane</keyword>
<feature type="transmembrane region" description="Helical" evidence="5">
    <location>
        <begin position="93"/>
        <end position="116"/>
    </location>
</feature>
<dbReference type="AlphaFoldDB" id="K2PYH4"/>
<keyword evidence="7" id="KW-1185">Reference proteome</keyword>
<sequence>MEVFFEQPIFGVTLTILAYYLSGLLKRRFDYILFNRILVSVVIIIIVLLVLNIDFKQYNIGGKYISFFLGPSVVALGVFLYEKLQELKQDLKPFIISVILGGLTGMLSVLGILYLWNSPEILAKSLIAKSVTTPIAIEITKITEGLPEITAGIVIITGILGNAIGAPFLRKLGITSPLAIGTALGTSAHGIGTARAFEISTSSGVYSGLAMCFNGLVTALLAPYILQWLLT</sequence>
<dbReference type="GO" id="GO:0016020">
    <property type="term" value="C:membrane"/>
    <property type="evidence" value="ECO:0007669"/>
    <property type="project" value="UniProtKB-SubCell"/>
</dbReference>
<feature type="transmembrane region" description="Helical" evidence="5">
    <location>
        <begin position="149"/>
        <end position="169"/>
    </location>
</feature>
<gene>
    <name evidence="6" type="ORF">I215_03288</name>
</gene>
<feature type="transmembrane region" description="Helical" evidence="5">
    <location>
        <begin position="61"/>
        <end position="81"/>
    </location>
</feature>
<evidence type="ECO:0000256" key="5">
    <source>
        <dbReference type="SAM" id="Phobius"/>
    </source>
</evidence>
<comment type="subcellular location">
    <subcellularLocation>
        <location evidence="1">Membrane</location>
        <topology evidence="1">Multi-pass membrane protein</topology>
    </subcellularLocation>
</comment>
<name>K2PYH4_9FLAO</name>
<dbReference type="PATRIC" id="fig|555500.3.peg.682"/>
<dbReference type="EMBL" id="AMSG01000002">
    <property type="protein sequence ID" value="EKF56514.1"/>
    <property type="molecule type" value="Genomic_DNA"/>
</dbReference>
<feature type="transmembrane region" description="Helical" evidence="5">
    <location>
        <begin position="37"/>
        <end position="55"/>
    </location>
</feature>
<feature type="transmembrane region" description="Helical" evidence="5">
    <location>
        <begin position="6"/>
        <end position="25"/>
    </location>
</feature>
<protein>
    <submittedName>
        <fullName evidence="6">LrgB-like family protein</fullName>
    </submittedName>
</protein>
<evidence type="ECO:0000256" key="4">
    <source>
        <dbReference type="ARBA" id="ARBA00023136"/>
    </source>
</evidence>
<dbReference type="InterPro" id="IPR007300">
    <property type="entry name" value="CidB/LrgB"/>
</dbReference>
<evidence type="ECO:0000313" key="6">
    <source>
        <dbReference type="EMBL" id="EKF56514.1"/>
    </source>
</evidence>
<evidence type="ECO:0000256" key="3">
    <source>
        <dbReference type="ARBA" id="ARBA00022989"/>
    </source>
</evidence>
<comment type="caution">
    <text evidence="6">The sequence shown here is derived from an EMBL/GenBank/DDBJ whole genome shotgun (WGS) entry which is preliminary data.</text>
</comment>
<accession>K2PYH4</accession>